<evidence type="ECO:0000313" key="3">
    <source>
        <dbReference type="Proteomes" id="UP001347146"/>
    </source>
</evidence>
<organism evidence="2 3">
    <name type="scientific">Gordonia sesuvii</name>
    <dbReference type="NCBI Taxonomy" id="3116777"/>
    <lineage>
        <taxon>Bacteria</taxon>
        <taxon>Bacillati</taxon>
        <taxon>Actinomycetota</taxon>
        <taxon>Actinomycetes</taxon>
        <taxon>Mycobacteriales</taxon>
        <taxon>Gordoniaceae</taxon>
        <taxon>Gordonia</taxon>
    </lineage>
</organism>
<reference evidence="2 3" key="1">
    <citation type="submission" date="2024-01" db="EMBL/GenBank/DDBJ databases">
        <title>Draft genome sequence of Gordonia sp. LSe1-13.</title>
        <authorList>
            <person name="Suphannarot A."/>
            <person name="Mingma R."/>
        </authorList>
    </citation>
    <scope>NUCLEOTIDE SEQUENCE [LARGE SCALE GENOMIC DNA]</scope>
    <source>
        <strain evidence="2 3">LSe1-13</strain>
    </source>
</reference>
<dbReference type="Proteomes" id="UP001347146">
    <property type="component" value="Unassembled WGS sequence"/>
</dbReference>
<gene>
    <name evidence="2" type="ORF">VZC37_13440</name>
</gene>
<dbReference type="RefSeq" id="WP_330433053.1">
    <property type="nucleotide sequence ID" value="NZ_JAZDUF010000003.1"/>
</dbReference>
<proteinExistence type="predicted"/>
<name>A0ABU7ME31_9ACTN</name>
<evidence type="ECO:0000256" key="1">
    <source>
        <dbReference type="SAM" id="MobiDB-lite"/>
    </source>
</evidence>
<keyword evidence="3" id="KW-1185">Reference proteome</keyword>
<evidence type="ECO:0000313" key="2">
    <source>
        <dbReference type="EMBL" id="MEE3851343.1"/>
    </source>
</evidence>
<dbReference type="EMBL" id="JAZDUF010000003">
    <property type="protein sequence ID" value="MEE3851343.1"/>
    <property type="molecule type" value="Genomic_DNA"/>
</dbReference>
<accession>A0ABU7ME31</accession>
<comment type="caution">
    <text evidence="2">The sequence shown here is derived from an EMBL/GenBank/DDBJ whole genome shotgun (WGS) entry which is preliminary data.</text>
</comment>
<sequence>METVYPVLDEDRHAEARRRRDRDCLDHSVHVEGCPFDFGQVDANAIDCHPVFRPVVNNKGACLDIDVPEVVADYAVAADIPHQTRRKGTPPFVKDPKRAGPTASRVARRVGREHTETYLQRQIPYKPLRLF</sequence>
<protein>
    <submittedName>
        <fullName evidence="2">Uncharacterized protein</fullName>
    </submittedName>
</protein>
<feature type="region of interest" description="Disordered" evidence="1">
    <location>
        <begin position="82"/>
        <end position="107"/>
    </location>
</feature>